<evidence type="ECO:0000259" key="1">
    <source>
        <dbReference type="Pfam" id="PF24494"/>
    </source>
</evidence>
<evidence type="ECO:0000313" key="3">
    <source>
        <dbReference type="Proteomes" id="UP000294933"/>
    </source>
</evidence>
<dbReference type="EMBL" id="ML170182">
    <property type="protein sequence ID" value="TDL21277.1"/>
    <property type="molecule type" value="Genomic_DNA"/>
</dbReference>
<sequence>MSHSNDATKPQKLLAFGFRDGPHQRPVESFPNVVREHPFLFRVNHEKSYVRYTEDVGYTAHRYHSGRTSHSPASDYAKVAKDNSKLARAVYRHLRNEGTNPFSPFISVTFNLAWALSRAALLCNRQEGDVEIAIINCSKVSPKSFFALEILHDCIEKDAIELRRRANAAQEVLVPVEIIPEAIIAQVPWKTLEENKFVIPRWFLDTGCQIDGPDQFVSTQEFIKDTRWMFTKKNITHEEAARDAVTFAFALLEPWVQRQGIFPWLPSMADKHQRIIRIVSSVAFDVVRWPSLEFPYMPCSAQRWDLSVVKRITESLVRRMLSQVECRSILAIIGLRSR</sequence>
<dbReference type="Proteomes" id="UP000294933">
    <property type="component" value="Unassembled WGS sequence"/>
</dbReference>
<dbReference type="AlphaFoldDB" id="A0A4Y7Q0V8"/>
<accession>A0A4Y7Q0V8</accession>
<name>A0A4Y7Q0V8_9AGAM</name>
<protein>
    <recommendedName>
        <fullName evidence="1">DUF7587 domain-containing protein</fullName>
    </recommendedName>
</protein>
<dbReference type="OrthoDB" id="3359845at2759"/>
<evidence type="ECO:0000313" key="2">
    <source>
        <dbReference type="EMBL" id="TDL21277.1"/>
    </source>
</evidence>
<reference evidence="2 3" key="1">
    <citation type="submission" date="2018-06" db="EMBL/GenBank/DDBJ databases">
        <title>A transcriptomic atlas of mushroom development highlights an independent origin of complex multicellularity.</title>
        <authorList>
            <consortium name="DOE Joint Genome Institute"/>
            <person name="Krizsan K."/>
            <person name="Almasi E."/>
            <person name="Merenyi Z."/>
            <person name="Sahu N."/>
            <person name="Viragh M."/>
            <person name="Koszo T."/>
            <person name="Mondo S."/>
            <person name="Kiss B."/>
            <person name="Balint B."/>
            <person name="Kues U."/>
            <person name="Barry K."/>
            <person name="Hegedus J.C."/>
            <person name="Henrissat B."/>
            <person name="Johnson J."/>
            <person name="Lipzen A."/>
            <person name="Ohm R."/>
            <person name="Nagy I."/>
            <person name="Pangilinan J."/>
            <person name="Yan J."/>
            <person name="Xiong Y."/>
            <person name="Grigoriev I.V."/>
            <person name="Hibbett D.S."/>
            <person name="Nagy L.G."/>
        </authorList>
    </citation>
    <scope>NUCLEOTIDE SEQUENCE [LARGE SCALE GENOMIC DNA]</scope>
    <source>
        <strain evidence="2 3">SZMC22713</strain>
    </source>
</reference>
<feature type="domain" description="DUF7587" evidence="1">
    <location>
        <begin position="37"/>
        <end position="191"/>
    </location>
</feature>
<gene>
    <name evidence="2" type="ORF">BD410DRAFT_790049</name>
</gene>
<proteinExistence type="predicted"/>
<keyword evidence="3" id="KW-1185">Reference proteome</keyword>
<dbReference type="InterPro" id="IPR056009">
    <property type="entry name" value="DUF7587"/>
</dbReference>
<dbReference type="VEuPathDB" id="FungiDB:BD410DRAFT_790049"/>
<organism evidence="2 3">
    <name type="scientific">Rickenella mellea</name>
    <dbReference type="NCBI Taxonomy" id="50990"/>
    <lineage>
        <taxon>Eukaryota</taxon>
        <taxon>Fungi</taxon>
        <taxon>Dikarya</taxon>
        <taxon>Basidiomycota</taxon>
        <taxon>Agaricomycotina</taxon>
        <taxon>Agaricomycetes</taxon>
        <taxon>Hymenochaetales</taxon>
        <taxon>Rickenellaceae</taxon>
        <taxon>Rickenella</taxon>
    </lineage>
</organism>
<dbReference type="Pfam" id="PF24494">
    <property type="entry name" value="DUF7587"/>
    <property type="match status" value="1"/>
</dbReference>